<protein>
    <submittedName>
        <fullName evidence="1">Uncharacterized protein</fullName>
    </submittedName>
</protein>
<dbReference type="KEGG" id="loa:LOAG_15438"/>
<dbReference type="InParanoid" id="A0A1S0TFT3"/>
<evidence type="ECO:0000313" key="1">
    <source>
        <dbReference type="EMBL" id="EFO13093.1"/>
    </source>
</evidence>
<dbReference type="CTD" id="9952928"/>
<dbReference type="GeneID" id="9952928"/>
<name>A0A1S0TFT3_LOALO</name>
<sequence length="64" mass="7131">DNHAFRKFQTFFNVVIESGKKYCHFEGVDAEISMFLKGSSGHNILAAINILAEVNQNCENKIAA</sequence>
<feature type="non-terminal residue" evidence="1">
    <location>
        <position position="1"/>
    </location>
</feature>
<dbReference type="RefSeq" id="XP_003150976.1">
    <property type="nucleotide sequence ID" value="XM_003150928.1"/>
</dbReference>
<accession>A0A1S0TFT3</accession>
<reference evidence="1" key="1">
    <citation type="submission" date="2012-04" db="EMBL/GenBank/DDBJ databases">
        <title>The Genome Sequence of Loa loa.</title>
        <authorList>
            <consortium name="The Broad Institute Genome Sequencing Platform"/>
            <consortium name="Broad Institute Genome Sequencing Center for Infectious Disease"/>
            <person name="Nutman T.B."/>
            <person name="Fink D.L."/>
            <person name="Russ C."/>
            <person name="Young S."/>
            <person name="Zeng Q."/>
            <person name="Gargeya S."/>
            <person name="Alvarado L."/>
            <person name="Berlin A."/>
            <person name="Chapman S.B."/>
            <person name="Chen Z."/>
            <person name="Freedman E."/>
            <person name="Gellesch M."/>
            <person name="Goldberg J."/>
            <person name="Griggs A."/>
            <person name="Gujja S."/>
            <person name="Heilman E.R."/>
            <person name="Heiman D."/>
            <person name="Howarth C."/>
            <person name="Mehta T."/>
            <person name="Neiman D."/>
            <person name="Pearson M."/>
            <person name="Roberts A."/>
            <person name="Saif S."/>
            <person name="Shea T."/>
            <person name="Shenoy N."/>
            <person name="Sisk P."/>
            <person name="Stolte C."/>
            <person name="Sykes S."/>
            <person name="White J."/>
            <person name="Yandava C."/>
            <person name="Haas B."/>
            <person name="Henn M.R."/>
            <person name="Nusbaum C."/>
            <person name="Birren B."/>
        </authorList>
    </citation>
    <scope>NUCLEOTIDE SEQUENCE [LARGE SCALE GENOMIC DNA]</scope>
</reference>
<proteinExistence type="predicted"/>
<organism evidence="1">
    <name type="scientific">Loa loa</name>
    <name type="common">Eye worm</name>
    <name type="synonym">Filaria loa</name>
    <dbReference type="NCBI Taxonomy" id="7209"/>
    <lineage>
        <taxon>Eukaryota</taxon>
        <taxon>Metazoa</taxon>
        <taxon>Ecdysozoa</taxon>
        <taxon>Nematoda</taxon>
        <taxon>Chromadorea</taxon>
        <taxon>Rhabditida</taxon>
        <taxon>Spirurina</taxon>
        <taxon>Spiruromorpha</taxon>
        <taxon>Filarioidea</taxon>
        <taxon>Onchocercidae</taxon>
        <taxon>Loa</taxon>
    </lineage>
</organism>
<dbReference type="EMBL" id="JH714033">
    <property type="protein sequence ID" value="EFO13093.1"/>
    <property type="molecule type" value="Genomic_DNA"/>
</dbReference>
<dbReference type="AlphaFoldDB" id="A0A1S0TFT3"/>
<gene>
    <name evidence="1" type="ORF">LOAG_15438</name>
</gene>